<dbReference type="PROSITE" id="PS50112">
    <property type="entry name" value="PAS"/>
    <property type="match status" value="1"/>
</dbReference>
<evidence type="ECO:0000259" key="20">
    <source>
        <dbReference type="PROSITE" id="PS50110"/>
    </source>
</evidence>
<keyword evidence="10" id="KW-0067">ATP-binding</keyword>
<evidence type="ECO:0000256" key="15">
    <source>
        <dbReference type="ARBA" id="ARBA00068150"/>
    </source>
</evidence>
<dbReference type="GO" id="GO:0071555">
    <property type="term" value="P:cell wall organization"/>
    <property type="evidence" value="ECO:0007669"/>
    <property type="project" value="InterPro"/>
</dbReference>
<dbReference type="InterPro" id="IPR036890">
    <property type="entry name" value="HATPase_C_sf"/>
</dbReference>
<dbReference type="Gene3D" id="3.30.565.10">
    <property type="entry name" value="Histidine kinase-like ATPase, C-terminal domain"/>
    <property type="match status" value="1"/>
</dbReference>
<dbReference type="SMART" id="SM00388">
    <property type="entry name" value="HisKA"/>
    <property type="match status" value="1"/>
</dbReference>
<dbReference type="Gene3D" id="3.40.50.2300">
    <property type="match status" value="1"/>
</dbReference>
<dbReference type="SMART" id="SM00091">
    <property type="entry name" value="PAS"/>
    <property type="match status" value="1"/>
</dbReference>
<dbReference type="PROSITE" id="PS50110">
    <property type="entry name" value="RESPONSE_REGULATORY"/>
    <property type="match status" value="1"/>
</dbReference>
<evidence type="ECO:0000256" key="12">
    <source>
        <dbReference type="ARBA" id="ARBA00023012"/>
    </source>
</evidence>
<dbReference type="FunFam" id="3.30.565.10:FF:000010">
    <property type="entry name" value="Sensor histidine kinase RcsC"/>
    <property type="match status" value="1"/>
</dbReference>
<evidence type="ECO:0000256" key="14">
    <source>
        <dbReference type="ARBA" id="ARBA00064003"/>
    </source>
</evidence>
<keyword evidence="7 18" id="KW-0812">Transmembrane</keyword>
<keyword evidence="6" id="KW-0808">Transferase</keyword>
<sequence>MDLFPKTMLLGLANNAALLIVLAFLYDSFLRDKPHFPFLRRLAASLGLGAMAMLVMLSPWELRPGLFFDTRSILLGLAGLFFGPGPTLLATAMAAGLRLVQGGLGVQAGMAAILVSSAIGLAWGRIRKGDLAQLRLGELYAFGLVLHLGMLACMLLLPGPHALETLERITLPVLLIYPAATAALGHLFVVRFARNRLVLRLSESESRYQSLFENNHVAMLLIDPDTGAVVDANPSACAYYGWSREEIKGKKIHEINMMAPEAVHAALQDAKTRRNTSFHFRHRLADGGVREVEVNSGPILYLGRLLLYSVVIDVTDRRRAEDGLRLGEARLQSLLAITQMETSSLDALLAHAVAEAGRLTGSRLGRLFLQHEENGRLLLAAESGDGACGAPPPGGPDASDPDGPWAEALRLRHPVVLPDRTAGGEDSDCRQASGEALCVPIVSNDDVAAFLVLAGKEDAYDDQDIRLASLLMDVVWRMVARTRDAGTLLASKEAAETASRAKSEFLANMSHELRTPLNGIQGMTQLLHTTDLTVEQKEYVDAALASCRRLTRLLGDILDLSRVESGKLGLVSEPFRLADLIASVTAAFEPACREAGIAWITDVARDVPETLWGDEGRMRQILYNLTGNAVKFTRAGSVRLEVRAGSRDAAGRGSVLFTVADTGVGIAEEDLERVFEAFHQVERSFSRRFQGAGLGLAIVRRLVGLMGGVVVLDSEVGRGTVCVCALPLIRSAVPVPEPEAAARGVVGTGTARSGWRILVAEDDAVNALALRRLLEKLGHAVSVAHDGQEAVDMALAGRPDLVLMDVGMPVLDGVQAVRLLREKTGLAGMAAIPVIALTAHAMAGDRENLLAAGMDGYVAKPVDREDLLETMAQVLGCGRLRMEGDS</sequence>
<evidence type="ECO:0000256" key="4">
    <source>
        <dbReference type="ARBA" id="ARBA00022475"/>
    </source>
</evidence>
<evidence type="ECO:0000256" key="6">
    <source>
        <dbReference type="ARBA" id="ARBA00022679"/>
    </source>
</evidence>
<keyword evidence="4" id="KW-1003">Cell membrane</keyword>
<accession>I2Q1Z9</accession>
<dbReference type="SUPFAM" id="SSF55874">
    <property type="entry name" value="ATPase domain of HSP90 chaperone/DNA topoisomerase II/histidine kinase"/>
    <property type="match status" value="1"/>
</dbReference>
<evidence type="ECO:0000256" key="2">
    <source>
        <dbReference type="ARBA" id="ARBA00004651"/>
    </source>
</evidence>
<feature type="transmembrane region" description="Helical" evidence="18">
    <location>
        <begin position="136"/>
        <end position="157"/>
    </location>
</feature>
<dbReference type="CDD" id="cd17546">
    <property type="entry name" value="REC_hyHK_CKI1_RcsC-like"/>
    <property type="match status" value="1"/>
</dbReference>
<dbReference type="InterPro" id="IPR011006">
    <property type="entry name" value="CheY-like_superfamily"/>
</dbReference>
<dbReference type="Pfam" id="PF02518">
    <property type="entry name" value="HATPase_c"/>
    <property type="match status" value="1"/>
</dbReference>
<comment type="subcellular location">
    <subcellularLocation>
        <location evidence="2">Cell membrane</location>
        <topology evidence="2">Multi-pass membrane protein</topology>
    </subcellularLocation>
</comment>
<comment type="subunit">
    <text evidence="14">At low DSF concentrations, interacts with RpfF.</text>
</comment>
<dbReference type="SUPFAM" id="SSF55785">
    <property type="entry name" value="PYP-like sensor domain (PAS domain)"/>
    <property type="match status" value="1"/>
</dbReference>
<keyword evidence="5 16" id="KW-0597">Phosphoprotein</keyword>
<dbReference type="SMART" id="SM00387">
    <property type="entry name" value="HATPase_c"/>
    <property type="match status" value="1"/>
</dbReference>
<evidence type="ECO:0000256" key="9">
    <source>
        <dbReference type="ARBA" id="ARBA00022777"/>
    </source>
</evidence>
<dbReference type="HOGENOM" id="CLU_000445_114_71_7"/>
<feature type="transmembrane region" description="Helical" evidence="18">
    <location>
        <begin position="169"/>
        <end position="190"/>
    </location>
</feature>
<feature type="compositionally biased region" description="Low complexity" evidence="17">
    <location>
        <begin position="396"/>
        <end position="405"/>
    </location>
</feature>
<dbReference type="Pfam" id="PF00989">
    <property type="entry name" value="PAS"/>
    <property type="match status" value="1"/>
</dbReference>
<comment type="catalytic activity">
    <reaction evidence="1">
        <text>ATP + protein L-histidine = ADP + protein N-phospho-L-histidine.</text>
        <dbReference type="EC" id="2.7.13.3"/>
    </reaction>
</comment>
<dbReference type="InterPro" id="IPR035965">
    <property type="entry name" value="PAS-like_dom_sf"/>
</dbReference>
<dbReference type="eggNOG" id="COG2205">
    <property type="taxonomic scope" value="Bacteria"/>
</dbReference>
<dbReference type="AlphaFoldDB" id="I2Q1Z9"/>
<dbReference type="Pfam" id="PF00512">
    <property type="entry name" value="HisKA"/>
    <property type="match status" value="1"/>
</dbReference>
<proteinExistence type="predicted"/>
<protein>
    <recommendedName>
        <fullName evidence="15">Sensory/regulatory protein RpfC</fullName>
        <ecNumber evidence="3">2.7.13.3</ecNumber>
    </recommendedName>
</protein>
<keyword evidence="11 18" id="KW-1133">Transmembrane helix</keyword>
<dbReference type="SUPFAM" id="SSF55781">
    <property type="entry name" value="GAF domain-like"/>
    <property type="match status" value="1"/>
</dbReference>
<dbReference type="InterPro" id="IPR000014">
    <property type="entry name" value="PAS"/>
</dbReference>
<feature type="domain" description="Histidine kinase" evidence="19">
    <location>
        <begin position="508"/>
        <end position="730"/>
    </location>
</feature>
<evidence type="ECO:0000259" key="21">
    <source>
        <dbReference type="PROSITE" id="PS50112"/>
    </source>
</evidence>
<evidence type="ECO:0000313" key="22">
    <source>
        <dbReference type="EMBL" id="EIG53805.1"/>
    </source>
</evidence>
<dbReference type="InterPro" id="IPR013767">
    <property type="entry name" value="PAS_fold"/>
</dbReference>
<evidence type="ECO:0000256" key="16">
    <source>
        <dbReference type="PROSITE-ProRule" id="PRU00169"/>
    </source>
</evidence>
<dbReference type="STRING" id="596152.DesU5LDRAFT_2137"/>
<evidence type="ECO:0000256" key="17">
    <source>
        <dbReference type="SAM" id="MobiDB-lite"/>
    </source>
</evidence>
<dbReference type="CDD" id="cd16922">
    <property type="entry name" value="HATPase_EvgS-ArcB-TorS-like"/>
    <property type="match status" value="1"/>
</dbReference>
<evidence type="ECO:0000256" key="3">
    <source>
        <dbReference type="ARBA" id="ARBA00012438"/>
    </source>
</evidence>
<dbReference type="FunFam" id="1.10.287.130:FF:000002">
    <property type="entry name" value="Two-component osmosensing histidine kinase"/>
    <property type="match status" value="1"/>
</dbReference>
<evidence type="ECO:0000259" key="19">
    <source>
        <dbReference type="PROSITE" id="PS50109"/>
    </source>
</evidence>
<dbReference type="GO" id="GO:0005886">
    <property type="term" value="C:plasma membrane"/>
    <property type="evidence" value="ECO:0007669"/>
    <property type="project" value="UniProtKB-SubCell"/>
</dbReference>
<dbReference type="SUPFAM" id="SSF47384">
    <property type="entry name" value="Homodimeric domain of signal transducing histidine kinase"/>
    <property type="match status" value="1"/>
</dbReference>
<evidence type="ECO:0000256" key="13">
    <source>
        <dbReference type="ARBA" id="ARBA00023136"/>
    </source>
</evidence>
<feature type="transmembrane region" description="Helical" evidence="18">
    <location>
        <begin position="72"/>
        <end position="97"/>
    </location>
</feature>
<dbReference type="EMBL" id="JH600068">
    <property type="protein sequence ID" value="EIG53805.1"/>
    <property type="molecule type" value="Genomic_DNA"/>
</dbReference>
<organism evidence="22">
    <name type="scientific">Desulfovibrio sp. U5L</name>
    <dbReference type="NCBI Taxonomy" id="596152"/>
    <lineage>
        <taxon>Bacteria</taxon>
        <taxon>Pseudomonadati</taxon>
        <taxon>Thermodesulfobacteriota</taxon>
        <taxon>Desulfovibrionia</taxon>
        <taxon>Desulfovibrionales</taxon>
        <taxon>Desulfovibrionaceae</taxon>
        <taxon>Desulfovibrio</taxon>
    </lineage>
</organism>
<dbReference type="Pfam" id="PF07694">
    <property type="entry name" value="5TM-5TMR_LYT"/>
    <property type="match status" value="1"/>
</dbReference>
<dbReference type="GO" id="GO:0000155">
    <property type="term" value="F:phosphorelay sensor kinase activity"/>
    <property type="evidence" value="ECO:0007669"/>
    <property type="project" value="InterPro"/>
</dbReference>
<feature type="transmembrane region" description="Helical" evidence="18">
    <location>
        <begin position="103"/>
        <end position="124"/>
    </location>
</feature>
<dbReference type="InterPro" id="IPR005467">
    <property type="entry name" value="His_kinase_dom"/>
</dbReference>
<dbReference type="NCBIfam" id="TIGR00229">
    <property type="entry name" value="sensory_box"/>
    <property type="match status" value="1"/>
</dbReference>
<evidence type="ECO:0000256" key="7">
    <source>
        <dbReference type="ARBA" id="ARBA00022692"/>
    </source>
</evidence>
<dbReference type="CDD" id="cd00082">
    <property type="entry name" value="HisKA"/>
    <property type="match status" value="1"/>
</dbReference>
<keyword evidence="9" id="KW-0418">Kinase</keyword>
<dbReference type="InterPro" id="IPR003018">
    <property type="entry name" value="GAF"/>
</dbReference>
<dbReference type="InterPro" id="IPR003594">
    <property type="entry name" value="HATPase_dom"/>
</dbReference>
<feature type="domain" description="PAS" evidence="21">
    <location>
        <begin position="204"/>
        <end position="261"/>
    </location>
</feature>
<dbReference type="Pfam" id="PF00072">
    <property type="entry name" value="Response_reg"/>
    <property type="match status" value="1"/>
</dbReference>
<dbReference type="SMART" id="SM00065">
    <property type="entry name" value="GAF"/>
    <property type="match status" value="1"/>
</dbReference>
<dbReference type="eggNOG" id="COG4191">
    <property type="taxonomic scope" value="Bacteria"/>
</dbReference>
<feature type="modified residue" description="4-aspartylphosphate" evidence="16">
    <location>
        <position position="805"/>
    </location>
</feature>
<name>I2Q1Z9_9BACT</name>
<dbReference type="PROSITE" id="PS50109">
    <property type="entry name" value="HIS_KIN"/>
    <property type="match status" value="1"/>
</dbReference>
<dbReference type="SUPFAM" id="SSF52172">
    <property type="entry name" value="CheY-like"/>
    <property type="match status" value="1"/>
</dbReference>
<dbReference type="InterPro" id="IPR003661">
    <property type="entry name" value="HisK_dim/P_dom"/>
</dbReference>
<dbReference type="PANTHER" id="PTHR45339">
    <property type="entry name" value="HYBRID SIGNAL TRANSDUCTION HISTIDINE KINASE J"/>
    <property type="match status" value="1"/>
</dbReference>
<evidence type="ECO:0000256" key="5">
    <source>
        <dbReference type="ARBA" id="ARBA00022553"/>
    </source>
</evidence>
<dbReference type="Gene3D" id="3.30.450.20">
    <property type="entry name" value="PAS domain"/>
    <property type="match status" value="1"/>
</dbReference>
<dbReference type="CDD" id="cd00130">
    <property type="entry name" value="PAS"/>
    <property type="match status" value="1"/>
</dbReference>
<dbReference type="PRINTS" id="PR00344">
    <property type="entry name" value="BCTRLSENSOR"/>
</dbReference>
<feature type="region of interest" description="Disordered" evidence="17">
    <location>
        <begin position="386"/>
        <end position="405"/>
    </location>
</feature>
<dbReference type="Gene3D" id="3.30.450.40">
    <property type="match status" value="1"/>
</dbReference>
<dbReference type="InterPro" id="IPR001789">
    <property type="entry name" value="Sig_transdc_resp-reg_receiver"/>
</dbReference>
<gene>
    <name evidence="22" type="ORF">DesU5LDRAFT_2137</name>
</gene>
<dbReference type="InterPro" id="IPR011620">
    <property type="entry name" value="Sig_transdc_His_kinase_LytS_TM"/>
</dbReference>
<dbReference type="Pfam" id="PF13185">
    <property type="entry name" value="GAF_2"/>
    <property type="match status" value="1"/>
</dbReference>
<dbReference type="InterPro" id="IPR036097">
    <property type="entry name" value="HisK_dim/P_sf"/>
</dbReference>
<dbReference type="GO" id="GO:0005524">
    <property type="term" value="F:ATP binding"/>
    <property type="evidence" value="ECO:0007669"/>
    <property type="project" value="UniProtKB-KW"/>
</dbReference>
<dbReference type="EC" id="2.7.13.3" evidence="3"/>
<evidence type="ECO:0000256" key="11">
    <source>
        <dbReference type="ARBA" id="ARBA00022989"/>
    </source>
</evidence>
<keyword evidence="8" id="KW-0547">Nucleotide-binding</keyword>
<reference evidence="22" key="1">
    <citation type="submission" date="2011-11" db="EMBL/GenBank/DDBJ databases">
        <title>Improved High-Quality Draft sequence of Desulfovibrio sp. U5L.</title>
        <authorList>
            <consortium name="US DOE Joint Genome Institute"/>
            <person name="Lucas S."/>
            <person name="Han J."/>
            <person name="Lapidus A."/>
            <person name="Cheng J.-F."/>
            <person name="Goodwin L."/>
            <person name="Pitluck S."/>
            <person name="Peters L."/>
            <person name="Ovchinnikova G."/>
            <person name="Held B."/>
            <person name="Detter J.C."/>
            <person name="Han C."/>
            <person name="Tapia R."/>
            <person name="Land M."/>
            <person name="Hauser L."/>
            <person name="Kyrpides N."/>
            <person name="Ivanova N."/>
            <person name="Pagani I."/>
            <person name="Gabster J."/>
            <person name="Walker C."/>
            <person name="Stolyar S."/>
            <person name="Stahl D."/>
            <person name="Arkin A."/>
            <person name="Dehal P."/>
            <person name="Hazen T."/>
            <person name="Woyke T."/>
        </authorList>
    </citation>
    <scope>NUCLEOTIDE SEQUENCE [LARGE SCALE GENOMIC DNA]</scope>
    <source>
        <strain evidence="22">U5L</strain>
    </source>
</reference>
<evidence type="ECO:0000256" key="18">
    <source>
        <dbReference type="SAM" id="Phobius"/>
    </source>
</evidence>
<evidence type="ECO:0000256" key="8">
    <source>
        <dbReference type="ARBA" id="ARBA00022741"/>
    </source>
</evidence>
<dbReference type="PANTHER" id="PTHR45339:SF1">
    <property type="entry name" value="HYBRID SIGNAL TRANSDUCTION HISTIDINE KINASE J"/>
    <property type="match status" value="1"/>
</dbReference>
<dbReference type="OrthoDB" id="5438911at2"/>
<dbReference type="SMART" id="SM00448">
    <property type="entry name" value="REC"/>
    <property type="match status" value="1"/>
</dbReference>
<feature type="domain" description="Response regulatory" evidence="20">
    <location>
        <begin position="756"/>
        <end position="875"/>
    </location>
</feature>
<dbReference type="InterPro" id="IPR004358">
    <property type="entry name" value="Sig_transdc_His_kin-like_C"/>
</dbReference>
<dbReference type="GO" id="GO:0006355">
    <property type="term" value="P:regulation of DNA-templated transcription"/>
    <property type="evidence" value="ECO:0007669"/>
    <property type="project" value="InterPro"/>
</dbReference>
<feature type="transmembrane region" description="Helical" evidence="18">
    <location>
        <begin position="38"/>
        <end position="60"/>
    </location>
</feature>
<feature type="transmembrane region" description="Helical" evidence="18">
    <location>
        <begin position="7"/>
        <end position="26"/>
    </location>
</feature>
<dbReference type="Gene3D" id="1.10.287.130">
    <property type="match status" value="1"/>
</dbReference>
<dbReference type="InterPro" id="IPR029016">
    <property type="entry name" value="GAF-like_dom_sf"/>
</dbReference>
<evidence type="ECO:0000256" key="10">
    <source>
        <dbReference type="ARBA" id="ARBA00022840"/>
    </source>
</evidence>
<keyword evidence="13 18" id="KW-0472">Membrane</keyword>
<evidence type="ECO:0000256" key="1">
    <source>
        <dbReference type="ARBA" id="ARBA00000085"/>
    </source>
</evidence>
<keyword evidence="12" id="KW-0902">Two-component regulatory system</keyword>